<evidence type="ECO:0000313" key="2">
    <source>
        <dbReference type="EMBL" id="MEB4589993.1"/>
    </source>
</evidence>
<reference evidence="3" key="1">
    <citation type="submission" date="2023-07" db="EMBL/GenBank/DDBJ databases">
        <title>The carbon used by Thiothrix.</title>
        <authorList>
            <person name="Chen L."/>
        </authorList>
    </citation>
    <scope>NUCLEOTIDE SEQUENCE [LARGE SCALE GENOMIC DNA]</scope>
</reference>
<dbReference type="InterPro" id="IPR036286">
    <property type="entry name" value="LexA/Signal_pep-like_sf"/>
</dbReference>
<dbReference type="RefSeq" id="WP_324693219.1">
    <property type="nucleotide sequence ID" value="NZ_JAYMYJ010000029.1"/>
</dbReference>
<dbReference type="Pfam" id="PF00717">
    <property type="entry name" value="Peptidase_S24"/>
    <property type="match status" value="1"/>
</dbReference>
<feature type="domain" description="Peptidase S24/S26A/S26B/S26C" evidence="1">
    <location>
        <begin position="123"/>
        <end position="206"/>
    </location>
</feature>
<name>A0ABU6CT59_9GAMM</name>
<dbReference type="InterPro" id="IPR015927">
    <property type="entry name" value="Peptidase_S24_S26A/B/C"/>
</dbReference>
<dbReference type="CDD" id="cd06529">
    <property type="entry name" value="S24_LexA-like"/>
    <property type="match status" value="1"/>
</dbReference>
<protein>
    <submittedName>
        <fullName evidence="2">S24 family peptidase</fullName>
    </submittedName>
</protein>
<organism evidence="2 3">
    <name type="scientific">Candidatus Thiothrix phosphatis</name>
    <dbReference type="NCBI Taxonomy" id="3112415"/>
    <lineage>
        <taxon>Bacteria</taxon>
        <taxon>Pseudomonadati</taxon>
        <taxon>Pseudomonadota</taxon>
        <taxon>Gammaproteobacteria</taxon>
        <taxon>Thiotrichales</taxon>
        <taxon>Thiotrichaceae</taxon>
        <taxon>Thiothrix</taxon>
    </lineage>
</organism>
<proteinExistence type="predicted"/>
<dbReference type="SUPFAM" id="SSF47413">
    <property type="entry name" value="lambda repressor-like DNA-binding domains"/>
    <property type="match status" value="1"/>
</dbReference>
<dbReference type="InterPro" id="IPR010982">
    <property type="entry name" value="Lambda_DNA-bd_dom_sf"/>
</dbReference>
<dbReference type="Gene3D" id="2.10.109.10">
    <property type="entry name" value="Umud Fragment, subunit A"/>
    <property type="match status" value="1"/>
</dbReference>
<dbReference type="EMBL" id="JAYMYJ010000029">
    <property type="protein sequence ID" value="MEB4589993.1"/>
    <property type="molecule type" value="Genomic_DNA"/>
</dbReference>
<evidence type="ECO:0000259" key="1">
    <source>
        <dbReference type="Pfam" id="PF00717"/>
    </source>
</evidence>
<keyword evidence="3" id="KW-1185">Reference proteome</keyword>
<dbReference type="SUPFAM" id="SSF51306">
    <property type="entry name" value="LexA/Signal peptidase"/>
    <property type="match status" value="1"/>
</dbReference>
<gene>
    <name evidence="2" type="ORF">VSS37_03285</name>
</gene>
<evidence type="ECO:0000313" key="3">
    <source>
        <dbReference type="Proteomes" id="UP001308005"/>
    </source>
</evidence>
<dbReference type="InterPro" id="IPR039418">
    <property type="entry name" value="LexA-like"/>
</dbReference>
<dbReference type="Gene3D" id="1.10.260.40">
    <property type="entry name" value="lambda repressor-like DNA-binding domains"/>
    <property type="match status" value="1"/>
</dbReference>
<accession>A0ABU6CT59</accession>
<comment type="caution">
    <text evidence="2">The sequence shown here is derived from an EMBL/GenBank/DDBJ whole genome shotgun (WGS) entry which is preliminary data.</text>
</comment>
<dbReference type="Proteomes" id="UP001308005">
    <property type="component" value="Unassembled WGS sequence"/>
</dbReference>
<sequence length="215" mass="24703">METLKDRLQTRLDEMKLNFSDLARELGLDRQSIYGWTRRDKVPNKYLFVAAKFLACDPQWLQHGEYGRPGAVNVSPGQVVIPIFKQGDYRDMTEGDRLKHESLLCRGEWLAEIFGVNPERGDYEIYRMESTEMQPTINRGDLVVIDRAGRTHVNGLYGIEGKGGALSIARVQYEPDGDSVHITYDNDRFQAMKMKTSKLELAGRVVYVWQGRRDL</sequence>